<gene>
    <name evidence="3" type="ORF">DEM27_10455</name>
</gene>
<feature type="domain" description="Terminase large subunit gp17-like C-terminal" evidence="2">
    <location>
        <begin position="85"/>
        <end position="218"/>
    </location>
</feature>
<sequence length="247" mass="27456">MPAITGSRYLVRAGWDDVPHLDEKTKAELLEATPPHLREARSKGIPSLGAGAIYPVALSDVEVKPFAIPEYWPRAYALDVGWNRTAALWGAWDPSDWSLYLYAEHYRGQEVPAIHAEAIKARGNWIRGVIDPASRGRQQADGEQLLATYKGLGLSLKPADNSVESGLYDTWQLLTTGRLKIFSVLQNLKTEYAMYRRDEHGKIVKKHDHLMDCMRYLVKSGRDVASVQKPKATFGPSAFGGDSTAGY</sequence>
<reference evidence="3 4" key="1">
    <citation type="submission" date="2018-05" db="EMBL/GenBank/DDBJ databases">
        <title>The draft genome of strain NS-104.</title>
        <authorList>
            <person name="Hang P."/>
            <person name="Jiang J."/>
        </authorList>
    </citation>
    <scope>NUCLEOTIDE SEQUENCE [LARGE SCALE GENOMIC DNA]</scope>
    <source>
        <strain evidence="3 4">NS-104</strain>
    </source>
</reference>
<evidence type="ECO:0000313" key="4">
    <source>
        <dbReference type="Proteomes" id="UP000245252"/>
    </source>
</evidence>
<comment type="caution">
    <text evidence="3">The sequence shown here is derived from an EMBL/GenBank/DDBJ whole genome shotgun (WGS) entry which is preliminary data.</text>
</comment>
<dbReference type="OrthoDB" id="7594379at2"/>
<dbReference type="Pfam" id="PF17289">
    <property type="entry name" value="Terminase_6C"/>
    <property type="match status" value="1"/>
</dbReference>
<evidence type="ECO:0000259" key="2">
    <source>
        <dbReference type="Pfam" id="PF17289"/>
    </source>
</evidence>
<accession>A0A2U2DTY4</accession>
<keyword evidence="1" id="KW-1188">Viral release from host cell</keyword>
<dbReference type="EMBL" id="QFBC01000003">
    <property type="protein sequence ID" value="PWE56775.1"/>
    <property type="molecule type" value="Genomic_DNA"/>
</dbReference>
<protein>
    <recommendedName>
        <fullName evidence="2">Terminase large subunit gp17-like C-terminal domain-containing protein</fullName>
    </recommendedName>
</protein>
<proteinExistence type="predicted"/>
<dbReference type="InterPro" id="IPR035421">
    <property type="entry name" value="Terminase_6C"/>
</dbReference>
<keyword evidence="4" id="KW-1185">Reference proteome</keyword>
<organism evidence="3 4">
    <name type="scientific">Metarhizobium album</name>
    <dbReference type="NCBI Taxonomy" id="2182425"/>
    <lineage>
        <taxon>Bacteria</taxon>
        <taxon>Pseudomonadati</taxon>
        <taxon>Pseudomonadota</taxon>
        <taxon>Alphaproteobacteria</taxon>
        <taxon>Hyphomicrobiales</taxon>
        <taxon>Rhizobiaceae</taxon>
        <taxon>Metarhizobium</taxon>
    </lineage>
</organism>
<evidence type="ECO:0000256" key="1">
    <source>
        <dbReference type="ARBA" id="ARBA00022612"/>
    </source>
</evidence>
<dbReference type="Gene3D" id="3.30.420.280">
    <property type="match status" value="1"/>
</dbReference>
<dbReference type="Proteomes" id="UP000245252">
    <property type="component" value="Unassembled WGS sequence"/>
</dbReference>
<name>A0A2U2DTY4_9HYPH</name>
<dbReference type="AlphaFoldDB" id="A0A2U2DTY4"/>
<dbReference type="RefSeq" id="WP_109458150.1">
    <property type="nucleotide sequence ID" value="NZ_QFBC01000003.1"/>
</dbReference>
<evidence type="ECO:0000313" key="3">
    <source>
        <dbReference type="EMBL" id="PWE56775.1"/>
    </source>
</evidence>